<keyword evidence="3" id="KW-0540">Nuclease</keyword>
<evidence type="ECO:0000256" key="4">
    <source>
        <dbReference type="ARBA" id="ARBA00022759"/>
    </source>
</evidence>
<dbReference type="NCBIfam" id="TIGR02116">
    <property type="entry name" value="toxin_Txe_YoeB"/>
    <property type="match status" value="1"/>
</dbReference>
<keyword evidence="5" id="KW-0378">Hydrolase</keyword>
<dbReference type="GO" id="GO:0006401">
    <property type="term" value="P:RNA catabolic process"/>
    <property type="evidence" value="ECO:0007669"/>
    <property type="project" value="InterPro"/>
</dbReference>
<organism evidence="8 9">
    <name type="scientific">Acetobacterium wieringae</name>
    <dbReference type="NCBI Taxonomy" id="52694"/>
    <lineage>
        <taxon>Bacteria</taxon>
        <taxon>Bacillati</taxon>
        <taxon>Bacillota</taxon>
        <taxon>Clostridia</taxon>
        <taxon>Eubacteriales</taxon>
        <taxon>Eubacteriaceae</taxon>
        <taxon>Acetobacterium</taxon>
    </lineage>
</organism>
<keyword evidence="2" id="KW-1277">Toxin-antitoxin system</keyword>
<dbReference type="SUPFAM" id="SSF143011">
    <property type="entry name" value="RelE-like"/>
    <property type="match status" value="1"/>
</dbReference>
<keyword evidence="4" id="KW-0255">Endonuclease</keyword>
<dbReference type="AlphaFoldDB" id="A0A5D0WJK0"/>
<accession>A0A5D0WJK0</accession>
<dbReference type="InterPro" id="IPR009614">
    <property type="entry name" value="YoeB_toxin"/>
</dbReference>
<evidence type="ECO:0000256" key="6">
    <source>
        <dbReference type="ARBA" id="ARBA00030388"/>
    </source>
</evidence>
<dbReference type="InterPro" id="IPR035093">
    <property type="entry name" value="RelE/ParE_toxin_dom_sf"/>
</dbReference>
<comment type="similarity">
    <text evidence="1">Belongs to the YoeB family.</text>
</comment>
<name>A0A5D0WJK0_9FIRM</name>
<dbReference type="Pfam" id="PF06769">
    <property type="entry name" value="YoeB_toxin"/>
    <property type="match status" value="1"/>
</dbReference>
<evidence type="ECO:0000256" key="3">
    <source>
        <dbReference type="ARBA" id="ARBA00022722"/>
    </source>
</evidence>
<evidence type="ECO:0000256" key="5">
    <source>
        <dbReference type="ARBA" id="ARBA00022801"/>
    </source>
</evidence>
<protein>
    <recommendedName>
        <fullName evidence="7">Endoribonuclease YoeB</fullName>
    </recommendedName>
    <alternativeName>
        <fullName evidence="6">Putative mRNA interferase YoeB</fullName>
    </alternativeName>
</protein>
<sequence length="85" mass="10418">MNKIWTDEAWGDYLYWQSQDKKILKRNNVRLQDIGRNGYEGIGKPEPLRHEFQGFWSRRIDDTNRIVYRIKDGQIEVVQCRFHYK</sequence>
<evidence type="ECO:0000256" key="7">
    <source>
        <dbReference type="ARBA" id="ARBA00050056"/>
    </source>
</evidence>
<dbReference type="GO" id="GO:0016787">
    <property type="term" value="F:hydrolase activity"/>
    <property type="evidence" value="ECO:0007669"/>
    <property type="project" value="UniProtKB-KW"/>
</dbReference>
<dbReference type="RefSeq" id="WP_148637973.1">
    <property type="nucleotide sequence ID" value="NZ_VSLA01000025.1"/>
</dbReference>
<dbReference type="PANTHER" id="PTHR38039:SF1">
    <property type="entry name" value="TOXIN YOEB"/>
    <property type="match status" value="1"/>
</dbReference>
<proteinExistence type="inferred from homology"/>
<dbReference type="PANTHER" id="PTHR38039">
    <property type="entry name" value="TOXIN YOEB"/>
    <property type="match status" value="1"/>
</dbReference>
<dbReference type="EMBL" id="VSLA01000025">
    <property type="protein sequence ID" value="TYC84480.1"/>
    <property type="molecule type" value="Genomic_DNA"/>
</dbReference>
<dbReference type="GO" id="GO:0004519">
    <property type="term" value="F:endonuclease activity"/>
    <property type="evidence" value="ECO:0007669"/>
    <property type="project" value="UniProtKB-KW"/>
</dbReference>
<evidence type="ECO:0000313" key="9">
    <source>
        <dbReference type="Proteomes" id="UP000322619"/>
    </source>
</evidence>
<evidence type="ECO:0000256" key="1">
    <source>
        <dbReference type="ARBA" id="ARBA00008172"/>
    </source>
</evidence>
<dbReference type="Proteomes" id="UP000322619">
    <property type="component" value="Unassembled WGS sequence"/>
</dbReference>
<comment type="caution">
    <text evidence="8">The sequence shown here is derived from an EMBL/GenBank/DDBJ whole genome shotgun (WGS) entry which is preliminary data.</text>
</comment>
<evidence type="ECO:0000313" key="8">
    <source>
        <dbReference type="EMBL" id="TYC84480.1"/>
    </source>
</evidence>
<evidence type="ECO:0000256" key="2">
    <source>
        <dbReference type="ARBA" id="ARBA00022649"/>
    </source>
</evidence>
<reference evidence="8 9" key="1">
    <citation type="submission" date="2019-08" db="EMBL/GenBank/DDBJ databases">
        <title>Isolation and enrichment of carboxydotrophic bacteria from anaerobic sludge for the production of bio-based chemicals from syngas.</title>
        <authorList>
            <person name="Antares A.L."/>
            <person name="Moreira J."/>
            <person name="Diender M."/>
            <person name="Parshina S.N."/>
            <person name="Stams A.J.M."/>
            <person name="Alves M."/>
            <person name="Alves J.I."/>
            <person name="Sousa D.Z."/>
        </authorList>
    </citation>
    <scope>NUCLEOTIDE SEQUENCE [LARGE SCALE GENOMIC DNA]</scope>
    <source>
        <strain evidence="8 9">JM</strain>
    </source>
</reference>
<gene>
    <name evidence="8" type="ORF">FXB42_11980</name>
</gene>
<dbReference type="Gene3D" id="3.30.2310.20">
    <property type="entry name" value="RelE-like"/>
    <property type="match status" value="1"/>
</dbReference>